<keyword evidence="1" id="KW-0378">Hydrolase</keyword>
<proteinExistence type="predicted"/>
<name>A0A101HQ15_9BACT</name>
<accession>A0A101HQ15</accession>
<feature type="non-terminal residue" evidence="1">
    <location>
        <position position="1"/>
    </location>
</feature>
<keyword evidence="1" id="KW-0255">Endonuclease</keyword>
<gene>
    <name evidence="1" type="ORF">XD94_0686</name>
</gene>
<sequence length="120" mass="14096">KLDFERIAEFSLIEQLKGSVSFPVFLEIDDEAKRFWENYCEVLITNPPIEAKFEYIAKRKQAVRNLAPYVVNVRVFFYPGAKKYTLPDIQHGFCYVASDDLEYYYDTKTGLKSNEESLFL</sequence>
<organism evidence="1 2">
    <name type="scientific">Mesotoga prima</name>
    <dbReference type="NCBI Taxonomy" id="1184387"/>
    <lineage>
        <taxon>Bacteria</taxon>
        <taxon>Thermotogati</taxon>
        <taxon>Thermotogota</taxon>
        <taxon>Thermotogae</taxon>
        <taxon>Kosmotogales</taxon>
        <taxon>Kosmotogaceae</taxon>
        <taxon>Mesotoga</taxon>
    </lineage>
</organism>
<dbReference type="AlphaFoldDB" id="A0A101HQ15"/>
<dbReference type="GO" id="GO:0004519">
    <property type="term" value="F:endonuclease activity"/>
    <property type="evidence" value="ECO:0007669"/>
    <property type="project" value="UniProtKB-KW"/>
</dbReference>
<dbReference type="Proteomes" id="UP000054092">
    <property type="component" value="Unassembled WGS sequence"/>
</dbReference>
<evidence type="ECO:0000313" key="2">
    <source>
        <dbReference type="Proteomes" id="UP000054092"/>
    </source>
</evidence>
<comment type="caution">
    <text evidence="1">The sequence shown here is derived from an EMBL/GenBank/DDBJ whole genome shotgun (WGS) entry which is preliminary data.</text>
</comment>
<protein>
    <submittedName>
        <fullName evidence="1">CRISPR-associated helicase Cas3/CRISPR-associated endonuclease Cas3-HD</fullName>
    </submittedName>
</protein>
<reference evidence="2" key="1">
    <citation type="journal article" date="2015" name="MBio">
        <title>Genome-Resolved Metagenomic Analysis Reveals Roles for Candidate Phyla and Other Microbial Community Members in Biogeochemical Transformations in Oil Reservoirs.</title>
        <authorList>
            <person name="Hu P."/>
            <person name="Tom L."/>
            <person name="Singh A."/>
            <person name="Thomas B.C."/>
            <person name="Baker B.J."/>
            <person name="Piceno Y.M."/>
            <person name="Andersen G.L."/>
            <person name="Banfield J.F."/>
        </authorList>
    </citation>
    <scope>NUCLEOTIDE SEQUENCE [LARGE SCALE GENOMIC DNA]</scope>
</reference>
<dbReference type="PATRIC" id="fig|1184387.3.peg.1068"/>
<evidence type="ECO:0000313" key="1">
    <source>
        <dbReference type="EMBL" id="KUK80946.1"/>
    </source>
</evidence>
<dbReference type="EMBL" id="LGGP01000095">
    <property type="protein sequence ID" value="KUK80946.1"/>
    <property type="molecule type" value="Genomic_DNA"/>
</dbReference>
<keyword evidence="1" id="KW-0540">Nuclease</keyword>